<proteinExistence type="predicted"/>
<dbReference type="InterPro" id="IPR019734">
    <property type="entry name" value="TPR_rpt"/>
</dbReference>
<dbReference type="SUPFAM" id="SSF47413">
    <property type="entry name" value="lambda repressor-like DNA-binding domains"/>
    <property type="match status" value="1"/>
</dbReference>
<dbReference type="GO" id="GO:0003677">
    <property type="term" value="F:DNA binding"/>
    <property type="evidence" value="ECO:0007669"/>
    <property type="project" value="InterPro"/>
</dbReference>
<dbReference type="SUPFAM" id="SSF52540">
    <property type="entry name" value="P-loop containing nucleoside triphosphate hydrolases"/>
    <property type="match status" value="1"/>
</dbReference>
<sequence length="769" mass="84369">MEDVKEFGTELRRLREAACLSLAQLARRTNYSKGHLSKIENGRARPNRLLARRCDEVLEASGVLSELAEVISAGRKSSTAVPGASPQPSALPRDTVNFYGRQAELAEILDALSQAGKDGPGIVATCAVVGMGGVGKTALAVRAAHRLRPLFPDGCLFLDLHGYAGNAAVTSADALDRLLRRLGISGDRIPRHIEDRSALFSDSLTGRSVLLVLDNAFDVAQILPLLPGVGTCGVLITSRNELKALEDAHHVRLGSLPRADVRELLRALGTTDSAVEEIVEWCGGLPLALRIASARHREELDGDLLRSSGDSVHRLRELEDGERSLTSVFDASLRTLPPELVRTYLLLGLHPGPDFGLEAAAALAGIEARTASTRLRRLLDASLLTGSSAGRLSFHDLLRLFADERASALLSEAERISALRRGIDYYLRTLELADRHVTPNRHRMPSVSDQGPRREIDDYAEAIGWIAAEQDNLVTVGRAAYAAGLDSHCWRLAYALRGFLFLARAWDVWFETHELALRAARRAGELDAEAKTRNNLGLAFLEHGDHMAAAAQYDQALRIFQRLGNVHGEHTTIAHRAWVYFRQGDPHRALEDSLKALAFVERHGLYRNQAILARDIALIEIELGRNTEAVAHLSAALEVFNTLGLRLDAAMALNCLGELYHRVGQLADAEETLLRAAELARSCGSSFEEARAHEDLGAVAADTFDWDRVRWHWNAAMARYVDLHDTSRAELLRARLEALPSAPTDPDSAVAGPWRSMRYGEEYHRPEGD</sequence>
<dbReference type="SMART" id="SM00530">
    <property type="entry name" value="HTH_XRE"/>
    <property type="match status" value="1"/>
</dbReference>
<dbReference type="InterPro" id="IPR010982">
    <property type="entry name" value="Lambda_DNA-bd_dom_sf"/>
</dbReference>
<reference evidence="2 3" key="1">
    <citation type="submission" date="2019-06" db="EMBL/GenBank/DDBJ databases">
        <title>Sequencing the genomes of 1000 actinobacteria strains.</title>
        <authorList>
            <person name="Klenk H.-P."/>
        </authorList>
    </citation>
    <scope>NUCLEOTIDE SEQUENCE [LARGE SCALE GENOMIC DNA]</scope>
    <source>
        <strain evidence="2 3">DSM 102200</strain>
    </source>
</reference>
<dbReference type="PANTHER" id="PTHR47691:SF3">
    <property type="entry name" value="HTH-TYPE TRANSCRIPTIONAL REGULATOR RV0890C-RELATED"/>
    <property type="match status" value="1"/>
</dbReference>
<dbReference type="AlphaFoldDB" id="A0A543CIV4"/>
<dbReference type="PANTHER" id="PTHR47691">
    <property type="entry name" value="REGULATOR-RELATED"/>
    <property type="match status" value="1"/>
</dbReference>
<dbReference type="Proteomes" id="UP000316096">
    <property type="component" value="Unassembled WGS sequence"/>
</dbReference>
<dbReference type="InterPro" id="IPR027417">
    <property type="entry name" value="P-loop_NTPase"/>
</dbReference>
<feature type="domain" description="HTH cro/C1-type" evidence="1">
    <location>
        <begin position="11"/>
        <end position="64"/>
    </location>
</feature>
<dbReference type="InterPro" id="IPR011990">
    <property type="entry name" value="TPR-like_helical_dom_sf"/>
</dbReference>
<evidence type="ECO:0000259" key="1">
    <source>
        <dbReference type="PROSITE" id="PS50943"/>
    </source>
</evidence>
<gene>
    <name evidence="2" type="ORF">FB559_2585</name>
</gene>
<dbReference type="Gene3D" id="3.40.50.300">
    <property type="entry name" value="P-loop containing nucleotide triphosphate hydrolases"/>
    <property type="match status" value="1"/>
</dbReference>
<organism evidence="2 3">
    <name type="scientific">Actinoallomurus bryophytorum</name>
    <dbReference type="NCBI Taxonomy" id="1490222"/>
    <lineage>
        <taxon>Bacteria</taxon>
        <taxon>Bacillati</taxon>
        <taxon>Actinomycetota</taxon>
        <taxon>Actinomycetes</taxon>
        <taxon>Streptosporangiales</taxon>
        <taxon>Thermomonosporaceae</taxon>
        <taxon>Actinoallomurus</taxon>
    </lineage>
</organism>
<evidence type="ECO:0000313" key="3">
    <source>
        <dbReference type="Proteomes" id="UP000316096"/>
    </source>
</evidence>
<dbReference type="PRINTS" id="PR00364">
    <property type="entry name" value="DISEASERSIST"/>
</dbReference>
<evidence type="ECO:0000313" key="2">
    <source>
        <dbReference type="EMBL" id="TQL97015.1"/>
    </source>
</evidence>
<dbReference type="PROSITE" id="PS50943">
    <property type="entry name" value="HTH_CROC1"/>
    <property type="match status" value="1"/>
</dbReference>
<protein>
    <submittedName>
        <fullName evidence="2">NB-ARC domain-containing protein</fullName>
    </submittedName>
</protein>
<dbReference type="EMBL" id="VFOZ01000001">
    <property type="protein sequence ID" value="TQL97015.1"/>
    <property type="molecule type" value="Genomic_DNA"/>
</dbReference>
<comment type="caution">
    <text evidence="2">The sequence shown here is derived from an EMBL/GenBank/DDBJ whole genome shotgun (WGS) entry which is preliminary data.</text>
</comment>
<keyword evidence="3" id="KW-1185">Reference proteome</keyword>
<dbReference type="SUPFAM" id="SSF48452">
    <property type="entry name" value="TPR-like"/>
    <property type="match status" value="1"/>
</dbReference>
<dbReference type="Pfam" id="PF13560">
    <property type="entry name" value="HTH_31"/>
    <property type="match status" value="1"/>
</dbReference>
<dbReference type="Gene3D" id="1.10.260.40">
    <property type="entry name" value="lambda repressor-like DNA-binding domains"/>
    <property type="match status" value="1"/>
</dbReference>
<dbReference type="InterPro" id="IPR001387">
    <property type="entry name" value="Cro/C1-type_HTH"/>
</dbReference>
<dbReference type="Gene3D" id="1.25.40.10">
    <property type="entry name" value="Tetratricopeptide repeat domain"/>
    <property type="match status" value="1"/>
</dbReference>
<dbReference type="GO" id="GO:0043531">
    <property type="term" value="F:ADP binding"/>
    <property type="evidence" value="ECO:0007669"/>
    <property type="project" value="InterPro"/>
</dbReference>
<accession>A0A543CIV4</accession>
<dbReference type="CDD" id="cd00093">
    <property type="entry name" value="HTH_XRE"/>
    <property type="match status" value="1"/>
</dbReference>
<name>A0A543CIV4_9ACTN</name>
<dbReference type="SMART" id="SM00028">
    <property type="entry name" value="TPR"/>
    <property type="match status" value="4"/>
</dbReference>